<dbReference type="PANTHER" id="PTHR30408:SF12">
    <property type="entry name" value="TYPE I RESTRICTION ENZYME MJAVIII SPECIFICITY SUBUNIT"/>
    <property type="match status" value="1"/>
</dbReference>
<dbReference type="InterPro" id="IPR052021">
    <property type="entry name" value="Type-I_RS_S_subunit"/>
</dbReference>
<reference evidence="5" key="1">
    <citation type="submission" date="2021-05" db="EMBL/GenBank/DDBJ databases">
        <authorList>
            <person name="Pietrasiak N."/>
            <person name="Ward R."/>
            <person name="Stajich J.E."/>
            <person name="Kurbessoian T."/>
        </authorList>
    </citation>
    <scope>NUCLEOTIDE SEQUENCE</scope>
    <source>
        <strain evidence="5">GSE-TBD4-15B</strain>
    </source>
</reference>
<accession>A0A951PET5</accession>
<gene>
    <name evidence="5" type="ORF">KME07_20885</name>
</gene>
<feature type="domain" description="Type I restriction modification DNA specificity" evidence="4">
    <location>
        <begin position="225"/>
        <end position="358"/>
    </location>
</feature>
<reference evidence="5" key="2">
    <citation type="journal article" date="2022" name="Microbiol. Resour. Announc.">
        <title>Metagenome Sequencing to Explore Phylogenomics of Terrestrial Cyanobacteria.</title>
        <authorList>
            <person name="Ward R.D."/>
            <person name="Stajich J.E."/>
            <person name="Johansen J.R."/>
            <person name="Huntemann M."/>
            <person name="Clum A."/>
            <person name="Foster B."/>
            <person name="Foster B."/>
            <person name="Roux S."/>
            <person name="Palaniappan K."/>
            <person name="Varghese N."/>
            <person name="Mukherjee S."/>
            <person name="Reddy T.B.K."/>
            <person name="Daum C."/>
            <person name="Copeland A."/>
            <person name="Chen I.A."/>
            <person name="Ivanova N.N."/>
            <person name="Kyrpides N.C."/>
            <person name="Shapiro N."/>
            <person name="Eloe-Fadrosh E.A."/>
            <person name="Pietrasiak N."/>
        </authorList>
    </citation>
    <scope>NUCLEOTIDE SEQUENCE</scope>
    <source>
        <strain evidence="5">GSE-TBD4-15B</strain>
    </source>
</reference>
<keyword evidence="5" id="KW-0378">Hydrolase</keyword>
<evidence type="ECO:0000313" key="6">
    <source>
        <dbReference type="Proteomes" id="UP000707356"/>
    </source>
</evidence>
<keyword evidence="2" id="KW-0680">Restriction system</keyword>
<dbReference type="InterPro" id="IPR044946">
    <property type="entry name" value="Restrct_endonuc_typeI_TRD_sf"/>
</dbReference>
<dbReference type="InterPro" id="IPR000055">
    <property type="entry name" value="Restrct_endonuc_typeI_TRD"/>
</dbReference>
<dbReference type="SUPFAM" id="SSF116734">
    <property type="entry name" value="DNA methylase specificity domain"/>
    <property type="match status" value="2"/>
</dbReference>
<dbReference type="GO" id="GO:0016787">
    <property type="term" value="F:hydrolase activity"/>
    <property type="evidence" value="ECO:0007669"/>
    <property type="project" value="UniProtKB-KW"/>
</dbReference>
<organism evidence="5 6">
    <name type="scientific">Pegethrix bostrychoides GSE-TBD4-15B</name>
    <dbReference type="NCBI Taxonomy" id="2839662"/>
    <lineage>
        <taxon>Bacteria</taxon>
        <taxon>Bacillati</taxon>
        <taxon>Cyanobacteriota</taxon>
        <taxon>Cyanophyceae</taxon>
        <taxon>Oculatellales</taxon>
        <taxon>Oculatellaceae</taxon>
        <taxon>Pegethrix</taxon>
    </lineage>
</organism>
<proteinExistence type="inferred from homology"/>
<evidence type="ECO:0000259" key="4">
    <source>
        <dbReference type="Pfam" id="PF01420"/>
    </source>
</evidence>
<dbReference type="GO" id="GO:0004519">
    <property type="term" value="F:endonuclease activity"/>
    <property type="evidence" value="ECO:0007669"/>
    <property type="project" value="UniProtKB-KW"/>
</dbReference>
<sequence>MSDDELVYISEEKHQELIRSEVLPGDILLTKAGYILGYSAVFPEVLIKGNITSHLAAIRPSARILPDFLSGYLKSNLGNKQIYRWGNKSTRPELNTEEVRQILVPLPSSEVQRALVAEIEVSRQTRKQKLAQADKLLSSLDTYLLDQLGLSAPEESDRPVFAIRVDQIKSRLDSYSNQPRFRKLFQLLQSHQFPVTQLASISTDIFSGITPKSGGDAYTEELSGIPFIRSGEITKDGRVTESSAILIKPEIHEGLMRRSQLQQGDLLIAIVGATIGSVGVYDRSTPANINQAIAAVRLDRSRVLPDFARWFLSSPIGQAILDYLKRPVARANINLEEIGEIPILIPPLDIQRSVVEQVDNARLEMRRLRQEAETEWEAAKTHFERQLLGEAS</sequence>
<dbReference type="Pfam" id="PF01420">
    <property type="entry name" value="Methylase_S"/>
    <property type="match status" value="1"/>
</dbReference>
<dbReference type="EMBL" id="JAHHHV010000081">
    <property type="protein sequence ID" value="MBW4467890.1"/>
    <property type="molecule type" value="Genomic_DNA"/>
</dbReference>
<evidence type="ECO:0000313" key="5">
    <source>
        <dbReference type="EMBL" id="MBW4467890.1"/>
    </source>
</evidence>
<dbReference type="EC" id="3.1.21.-" evidence="5"/>
<keyword evidence="3" id="KW-0238">DNA-binding</keyword>
<comment type="caution">
    <text evidence="5">The sequence shown here is derived from an EMBL/GenBank/DDBJ whole genome shotgun (WGS) entry which is preliminary data.</text>
</comment>
<dbReference type="GO" id="GO:0009307">
    <property type="term" value="P:DNA restriction-modification system"/>
    <property type="evidence" value="ECO:0007669"/>
    <property type="project" value="UniProtKB-KW"/>
</dbReference>
<dbReference type="Proteomes" id="UP000707356">
    <property type="component" value="Unassembled WGS sequence"/>
</dbReference>
<protein>
    <submittedName>
        <fullName evidence="5">Restriction endonuclease subunit S</fullName>
        <ecNumber evidence="5">3.1.21.-</ecNumber>
    </submittedName>
</protein>
<keyword evidence="5" id="KW-0255">Endonuclease</keyword>
<evidence type="ECO:0000256" key="3">
    <source>
        <dbReference type="ARBA" id="ARBA00023125"/>
    </source>
</evidence>
<dbReference type="PANTHER" id="PTHR30408">
    <property type="entry name" value="TYPE-1 RESTRICTION ENZYME ECOKI SPECIFICITY PROTEIN"/>
    <property type="match status" value="1"/>
</dbReference>
<dbReference type="Gene3D" id="3.90.220.20">
    <property type="entry name" value="DNA methylase specificity domains"/>
    <property type="match status" value="2"/>
</dbReference>
<evidence type="ECO:0000256" key="1">
    <source>
        <dbReference type="ARBA" id="ARBA00010923"/>
    </source>
</evidence>
<dbReference type="AlphaFoldDB" id="A0A951PET5"/>
<name>A0A951PET5_9CYAN</name>
<comment type="similarity">
    <text evidence="1">Belongs to the type-I restriction system S methylase family.</text>
</comment>
<keyword evidence="5" id="KW-0540">Nuclease</keyword>
<evidence type="ECO:0000256" key="2">
    <source>
        <dbReference type="ARBA" id="ARBA00022747"/>
    </source>
</evidence>
<dbReference type="GO" id="GO:0003677">
    <property type="term" value="F:DNA binding"/>
    <property type="evidence" value="ECO:0007669"/>
    <property type="project" value="UniProtKB-KW"/>
</dbReference>